<proteinExistence type="predicted"/>
<reference evidence="2" key="1">
    <citation type="journal article" date="2024" name="Proc. Natl. Acad. Sci. U.S.A.">
        <title>Extraordinary preservation of gene collinearity over three hundred million years revealed in homosporous lycophytes.</title>
        <authorList>
            <person name="Li C."/>
            <person name="Wickell D."/>
            <person name="Kuo L.Y."/>
            <person name="Chen X."/>
            <person name="Nie B."/>
            <person name="Liao X."/>
            <person name="Peng D."/>
            <person name="Ji J."/>
            <person name="Jenkins J."/>
            <person name="Williams M."/>
            <person name="Shu S."/>
            <person name="Plott C."/>
            <person name="Barry K."/>
            <person name="Rajasekar S."/>
            <person name="Grimwood J."/>
            <person name="Han X."/>
            <person name="Sun S."/>
            <person name="Hou Z."/>
            <person name="He W."/>
            <person name="Dai G."/>
            <person name="Sun C."/>
            <person name="Schmutz J."/>
            <person name="Leebens-Mack J.H."/>
            <person name="Li F.W."/>
            <person name="Wang L."/>
        </authorList>
    </citation>
    <scope>NUCLEOTIDE SEQUENCE [LARGE SCALE GENOMIC DNA]</scope>
    <source>
        <strain evidence="2">cv. PW_Plant_1</strain>
    </source>
</reference>
<accession>A0ACC2B016</accession>
<keyword evidence="2" id="KW-1185">Reference proteome</keyword>
<comment type="caution">
    <text evidence="1">The sequence shown here is derived from an EMBL/GenBank/DDBJ whole genome shotgun (WGS) entry which is preliminary data.</text>
</comment>
<protein>
    <submittedName>
        <fullName evidence="1">Uncharacterized protein</fullName>
    </submittedName>
</protein>
<sequence>MDSCSPISAEMALCGPRISLSEGFVCVESDSGLPAAAEVCRSTYSSDFEFFMSSIIAPERGRSPSQSMCSADRLFSNGQILPLDQVQVSQASSQEEKLKELTIADHLSSEIGPAALSRRWTDMFKLKRPPTRTDCPAAASSKQKQVSLARSFWFLRRSTSTNNNKSVDPCMPDVDPWLGRSASDSRIKRFLPPSAGALSRKGCIKPTLKASTAKHYEAFKSESHSLSQKNSCSNVKPNLRSIPDMATVPKCKSKGIGTSSPGRTSSGKKRVSINSHSRASDAVEARATDKKLEESAHKRRASKRLNADQGIYISQKRREFVRSRSQKQHEHRRSSIGEGSYQIAPVLHMQMCMGQSFITSKVSKARLVDLCTFSFLKKERVSKSNVGPVS</sequence>
<dbReference type="EMBL" id="CM055109">
    <property type="protein sequence ID" value="KAJ7523106.1"/>
    <property type="molecule type" value="Genomic_DNA"/>
</dbReference>
<organism evidence="1 2">
    <name type="scientific">Diphasiastrum complanatum</name>
    <name type="common">Issler's clubmoss</name>
    <name type="synonym">Lycopodium complanatum</name>
    <dbReference type="NCBI Taxonomy" id="34168"/>
    <lineage>
        <taxon>Eukaryota</taxon>
        <taxon>Viridiplantae</taxon>
        <taxon>Streptophyta</taxon>
        <taxon>Embryophyta</taxon>
        <taxon>Tracheophyta</taxon>
        <taxon>Lycopodiopsida</taxon>
        <taxon>Lycopodiales</taxon>
        <taxon>Lycopodiaceae</taxon>
        <taxon>Lycopodioideae</taxon>
        <taxon>Diphasiastrum</taxon>
    </lineage>
</organism>
<evidence type="ECO:0000313" key="1">
    <source>
        <dbReference type="EMBL" id="KAJ7523106.1"/>
    </source>
</evidence>
<evidence type="ECO:0000313" key="2">
    <source>
        <dbReference type="Proteomes" id="UP001162992"/>
    </source>
</evidence>
<dbReference type="Proteomes" id="UP001162992">
    <property type="component" value="Chromosome 18"/>
</dbReference>
<name>A0ACC2B016_DIPCM</name>
<gene>
    <name evidence="1" type="ORF">O6H91_18G037800</name>
</gene>